<feature type="region of interest" description="Disordered" evidence="1">
    <location>
        <begin position="322"/>
        <end position="379"/>
    </location>
</feature>
<evidence type="ECO:0000313" key="4">
    <source>
        <dbReference type="Proteomes" id="UP000308267"/>
    </source>
</evidence>
<sequence length="881" mass="96652">MEHLLPLLEMGFSLDDLRVALNRGCQTAEDAVAYLTGDIHTAELAGSSANLVLGPVSYSESMFGRPTAFSIGPTHLDWPDPETLGTVNETNDAHRSTLVPEEVVSRHAQISEDAYTFQREDAKRTAERIRNERMAQNRIKAQLLAEMKADREEKRRQQYVPASTESPTLSQAPVSSVPQSSGRIRIRVHPGGSSNTPITLEFPPSAVYGDLLSNLQDLVLPANPPSSVHLTAAPTNSPALSALRHHVTSIRVTDQCFQLITTNWPRQTLPHCTTLNVEDAHDLNACLTQSLVSLGLSDGSGVSVRHVSANCPFEAAVVAEQTHTESHLSTENPAAELLPNDPSRDSDSEPDTPPPGNEFSLAFPPGGQQLVPQPPGGYMPRSGRTLMENLRHRAAVLDAEFHQRAMSNPCGEEDVSVSESHWGSPQRLEDLTFRRLLELLVYYLQRLTRGSQGLDDPSSDQHKIDEGSLLYYAINSMSGPWPERLGQKLIGELREQSLFNIKTASLLRNCVTSLNLNHYPLVTTELITCLVSKWPHLTELQLNGLQTGQIQPETVNQLGALRNLRLLSLNGLSSVCDRNIGTLINLPELRILRVAGTSVTDAGWIHMAASPVTNSRPLADLDASGLRNNLTSRGLEAIVQLFPNLHRLTIAASEITTDLPDAPTWSANPLTLLTNLDISECTLLVALPMVILPSPAPSRTMGLRVLKLHQCLSLDLTRVLDQLRGHPLQHLDGLESIPSLDACLLERYCASGFPLTELHLRRINFSWMVQSTALMARILANAPTHSLLHLSLPLRKTKPSPDSGEYSPTSVLSQLNRFHHLQTLDLGGQISEESEVRVLEQIIPQLPDLHYLAVSNLPSHLAGALEEACGQQCTIHLQHLQ</sequence>
<gene>
    <name evidence="3" type="ORF">CRM22_007351</name>
</gene>
<feature type="compositionally biased region" description="Low complexity" evidence="1">
    <location>
        <begin position="170"/>
        <end position="181"/>
    </location>
</feature>
<dbReference type="PROSITE" id="PS50030">
    <property type="entry name" value="UBA"/>
    <property type="match status" value="1"/>
</dbReference>
<feature type="domain" description="UBA" evidence="2">
    <location>
        <begin position="1"/>
        <end position="38"/>
    </location>
</feature>
<dbReference type="OrthoDB" id="6271780at2759"/>
<name>A0A4S2LN61_OPIFE</name>
<feature type="region of interest" description="Disordered" evidence="1">
    <location>
        <begin position="150"/>
        <end position="181"/>
    </location>
</feature>
<dbReference type="Proteomes" id="UP000308267">
    <property type="component" value="Unassembled WGS sequence"/>
</dbReference>
<feature type="compositionally biased region" description="Polar residues" evidence="1">
    <location>
        <begin position="160"/>
        <end position="169"/>
    </location>
</feature>
<dbReference type="EMBL" id="SJOL01007445">
    <property type="protein sequence ID" value="TGZ62589.1"/>
    <property type="molecule type" value="Genomic_DNA"/>
</dbReference>
<proteinExistence type="predicted"/>
<dbReference type="STRING" id="147828.A0A4S2LN61"/>
<dbReference type="InterPro" id="IPR032675">
    <property type="entry name" value="LRR_dom_sf"/>
</dbReference>
<evidence type="ECO:0000313" key="3">
    <source>
        <dbReference type="EMBL" id="TGZ62589.1"/>
    </source>
</evidence>
<dbReference type="SUPFAM" id="SSF52047">
    <property type="entry name" value="RNI-like"/>
    <property type="match status" value="1"/>
</dbReference>
<evidence type="ECO:0000259" key="2">
    <source>
        <dbReference type="PROSITE" id="PS50030"/>
    </source>
</evidence>
<accession>A0A4S2LN61</accession>
<evidence type="ECO:0000256" key="1">
    <source>
        <dbReference type="SAM" id="MobiDB-lite"/>
    </source>
</evidence>
<comment type="caution">
    <text evidence="3">The sequence shown here is derived from an EMBL/GenBank/DDBJ whole genome shotgun (WGS) entry which is preliminary data.</text>
</comment>
<dbReference type="Gene3D" id="3.80.10.10">
    <property type="entry name" value="Ribonuclease Inhibitor"/>
    <property type="match status" value="1"/>
</dbReference>
<reference evidence="3 4" key="1">
    <citation type="journal article" date="2019" name="BMC Genomics">
        <title>New insights from Opisthorchis felineus genome: update on genomics of the epidemiologically important liver flukes.</title>
        <authorList>
            <person name="Ershov N.I."/>
            <person name="Mordvinov V.A."/>
            <person name="Prokhortchouk E.B."/>
            <person name="Pakharukova M.Y."/>
            <person name="Gunbin K.V."/>
            <person name="Ustyantsev K."/>
            <person name="Genaev M.A."/>
            <person name="Blinov A.G."/>
            <person name="Mazur A."/>
            <person name="Boulygina E."/>
            <person name="Tsygankova S."/>
            <person name="Khrameeva E."/>
            <person name="Chekanov N."/>
            <person name="Fan G."/>
            <person name="Xiao A."/>
            <person name="Zhang H."/>
            <person name="Xu X."/>
            <person name="Yang H."/>
            <person name="Solovyev V."/>
            <person name="Lee S.M."/>
            <person name="Liu X."/>
            <person name="Afonnikov D.A."/>
            <person name="Skryabin K.G."/>
        </authorList>
    </citation>
    <scope>NUCLEOTIDE SEQUENCE [LARGE SCALE GENOMIC DNA]</scope>
    <source>
        <strain evidence="3">AK-0245</strain>
        <tissue evidence="3">Whole organism</tissue>
    </source>
</reference>
<dbReference type="InterPro" id="IPR015940">
    <property type="entry name" value="UBA"/>
</dbReference>
<keyword evidence="4" id="KW-1185">Reference proteome</keyword>
<protein>
    <recommendedName>
        <fullName evidence="2">UBA domain-containing protein</fullName>
    </recommendedName>
</protein>
<organism evidence="3 4">
    <name type="scientific">Opisthorchis felineus</name>
    <dbReference type="NCBI Taxonomy" id="147828"/>
    <lineage>
        <taxon>Eukaryota</taxon>
        <taxon>Metazoa</taxon>
        <taxon>Spiralia</taxon>
        <taxon>Lophotrochozoa</taxon>
        <taxon>Platyhelminthes</taxon>
        <taxon>Trematoda</taxon>
        <taxon>Digenea</taxon>
        <taxon>Opisthorchiida</taxon>
        <taxon>Opisthorchiata</taxon>
        <taxon>Opisthorchiidae</taxon>
        <taxon>Opisthorchis</taxon>
    </lineage>
</organism>
<dbReference type="AlphaFoldDB" id="A0A4S2LN61"/>